<feature type="compositionally biased region" description="Polar residues" evidence="1">
    <location>
        <begin position="16"/>
        <end position="28"/>
    </location>
</feature>
<evidence type="ECO:0000313" key="3">
    <source>
        <dbReference type="Proteomes" id="UP000245207"/>
    </source>
</evidence>
<evidence type="ECO:0000256" key="1">
    <source>
        <dbReference type="SAM" id="MobiDB-lite"/>
    </source>
</evidence>
<reference evidence="2 3" key="1">
    <citation type="journal article" date="2018" name="Mol. Plant">
        <title>The genome of Artemisia annua provides insight into the evolution of Asteraceae family and artemisinin biosynthesis.</title>
        <authorList>
            <person name="Shen Q."/>
            <person name="Zhang L."/>
            <person name="Liao Z."/>
            <person name="Wang S."/>
            <person name="Yan T."/>
            <person name="Shi P."/>
            <person name="Liu M."/>
            <person name="Fu X."/>
            <person name="Pan Q."/>
            <person name="Wang Y."/>
            <person name="Lv Z."/>
            <person name="Lu X."/>
            <person name="Zhang F."/>
            <person name="Jiang W."/>
            <person name="Ma Y."/>
            <person name="Chen M."/>
            <person name="Hao X."/>
            <person name="Li L."/>
            <person name="Tang Y."/>
            <person name="Lv G."/>
            <person name="Zhou Y."/>
            <person name="Sun X."/>
            <person name="Brodelius P.E."/>
            <person name="Rose J.K.C."/>
            <person name="Tang K."/>
        </authorList>
    </citation>
    <scope>NUCLEOTIDE SEQUENCE [LARGE SCALE GENOMIC DNA]</scope>
    <source>
        <strain evidence="3">cv. Huhao1</strain>
        <tissue evidence="2">Leaf</tissue>
    </source>
</reference>
<evidence type="ECO:0000313" key="2">
    <source>
        <dbReference type="EMBL" id="PWA50962.1"/>
    </source>
</evidence>
<sequence>MRTKRQIRPPQKLSDSDYSVYNTKSQKNVSKKGVKKDVMVNGKSVGEGDNCEGNNGMLNESEAIVSGTEEGAKCEGTESEGIKVVESATVNDMVQEVSGADAEGQESRMEQAKEQGDLDKGNKQNVGDKEEKADDQMLKKDNRNGDKTYATATTDMCRLGVGRIGYARVLVEVSAKKSLPDLIEVVYRDRERVEVCRQVVKVETEWVPPRCSECCVFRHSDKGCGKQVHNKVPDVMEKDNGKVPEKDKVNDVKVNDGFEEVRYKRFNGGGNKYRTQFNKPNYQYQRKGEFMQKEKVTTQAMYQKKNKGGQQESVNKEQAKASQFY</sequence>
<keyword evidence="3" id="KW-1185">Reference proteome</keyword>
<feature type="compositionally biased region" description="Basic and acidic residues" evidence="1">
    <location>
        <begin position="105"/>
        <end position="146"/>
    </location>
</feature>
<comment type="caution">
    <text evidence="2">The sequence shown here is derived from an EMBL/GenBank/DDBJ whole genome shotgun (WGS) entry which is preliminary data.</text>
</comment>
<feature type="region of interest" description="Disordered" evidence="1">
    <location>
        <begin position="1"/>
        <end position="35"/>
    </location>
</feature>
<accession>A0A2U1LPN6</accession>
<protein>
    <submittedName>
        <fullName evidence="2">Zinc knuckle CX2CX4HX4C</fullName>
    </submittedName>
</protein>
<organism evidence="2 3">
    <name type="scientific">Artemisia annua</name>
    <name type="common">Sweet wormwood</name>
    <dbReference type="NCBI Taxonomy" id="35608"/>
    <lineage>
        <taxon>Eukaryota</taxon>
        <taxon>Viridiplantae</taxon>
        <taxon>Streptophyta</taxon>
        <taxon>Embryophyta</taxon>
        <taxon>Tracheophyta</taxon>
        <taxon>Spermatophyta</taxon>
        <taxon>Magnoliopsida</taxon>
        <taxon>eudicotyledons</taxon>
        <taxon>Gunneridae</taxon>
        <taxon>Pentapetalae</taxon>
        <taxon>asterids</taxon>
        <taxon>campanulids</taxon>
        <taxon>Asterales</taxon>
        <taxon>Asteraceae</taxon>
        <taxon>Asteroideae</taxon>
        <taxon>Anthemideae</taxon>
        <taxon>Artemisiinae</taxon>
        <taxon>Artemisia</taxon>
    </lineage>
</organism>
<feature type="region of interest" description="Disordered" evidence="1">
    <location>
        <begin position="95"/>
        <end position="146"/>
    </location>
</feature>
<dbReference type="EMBL" id="PKPP01008337">
    <property type="protein sequence ID" value="PWA50962.1"/>
    <property type="molecule type" value="Genomic_DNA"/>
</dbReference>
<name>A0A2U1LPN6_ARTAN</name>
<dbReference type="Proteomes" id="UP000245207">
    <property type="component" value="Unassembled WGS sequence"/>
</dbReference>
<feature type="region of interest" description="Disordered" evidence="1">
    <location>
        <begin position="300"/>
        <end position="325"/>
    </location>
</feature>
<dbReference type="AlphaFoldDB" id="A0A2U1LPN6"/>
<proteinExistence type="predicted"/>
<gene>
    <name evidence="2" type="ORF">CTI12_AA468150</name>
</gene>